<evidence type="ECO:0000256" key="4">
    <source>
        <dbReference type="PIRSR" id="PIRSR037375-1"/>
    </source>
</evidence>
<evidence type="ECO:0000256" key="2">
    <source>
        <dbReference type="ARBA" id="ARBA00022729"/>
    </source>
</evidence>
<comment type="similarity">
    <text evidence="1">Belongs to the 'GDSL' lipolytic enzyme family.</text>
</comment>
<dbReference type="PIRSF" id="PIRSF037375">
    <property type="entry name" value="Autotrns_EstA"/>
    <property type="match status" value="1"/>
</dbReference>
<dbReference type="SMART" id="SM00869">
    <property type="entry name" value="Autotransporter"/>
    <property type="match status" value="1"/>
</dbReference>
<keyword evidence="3" id="KW-0378">Hydrolase</keyword>
<comment type="caution">
    <text evidence="7">The sequence shown here is derived from an EMBL/GenBank/DDBJ whole genome shotgun (WGS) entry which is preliminary data.</text>
</comment>
<dbReference type="InterPro" id="IPR017186">
    <property type="entry name" value="Lipase_autotranspt_EstA"/>
</dbReference>
<dbReference type="InterPro" id="IPR006315">
    <property type="entry name" value="OM_autotransptr_brl_dom"/>
</dbReference>
<feature type="domain" description="Autotransporter" evidence="6">
    <location>
        <begin position="403"/>
        <end position="680"/>
    </location>
</feature>
<dbReference type="SUPFAM" id="SSF52266">
    <property type="entry name" value="SGNH hydrolase"/>
    <property type="match status" value="1"/>
</dbReference>
<gene>
    <name evidence="7" type="ORF">GQF02_15220</name>
</gene>
<evidence type="ECO:0000259" key="6">
    <source>
        <dbReference type="PROSITE" id="PS51208"/>
    </source>
</evidence>
<dbReference type="AlphaFoldDB" id="A0A845BPE1"/>
<dbReference type="Gene3D" id="3.40.50.1110">
    <property type="entry name" value="SGNH hydrolase"/>
    <property type="match status" value="2"/>
</dbReference>
<feature type="signal peptide" evidence="5">
    <location>
        <begin position="1"/>
        <end position="25"/>
    </location>
</feature>
<feature type="active site" evidence="4">
    <location>
        <position position="357"/>
    </location>
</feature>
<dbReference type="RefSeq" id="WP_160798279.1">
    <property type="nucleotide sequence ID" value="NZ_WSSB01000020.1"/>
</dbReference>
<feature type="chain" id="PRO_5032521201" evidence="5">
    <location>
        <begin position="26"/>
        <end position="680"/>
    </location>
</feature>
<evidence type="ECO:0000313" key="8">
    <source>
        <dbReference type="Proteomes" id="UP000467214"/>
    </source>
</evidence>
<dbReference type="Gene3D" id="2.40.128.130">
    <property type="entry name" value="Autotransporter beta-domain"/>
    <property type="match status" value="1"/>
</dbReference>
<reference evidence="7 8" key="1">
    <citation type="submission" date="2019-12" db="EMBL/GenBank/DDBJ databases">
        <title>Neisseriaceae gen. nov. sp. Genome sequencing and assembly.</title>
        <authorList>
            <person name="Liu Z."/>
            <person name="Li A."/>
        </authorList>
    </citation>
    <scope>NUCLEOTIDE SEQUENCE [LARGE SCALE GENOMIC DNA]</scope>
    <source>
        <strain evidence="7 8">B2N2-7</strain>
    </source>
</reference>
<dbReference type="Proteomes" id="UP000467214">
    <property type="component" value="Unassembled WGS sequence"/>
</dbReference>
<dbReference type="InterPro" id="IPR051058">
    <property type="entry name" value="GDSL_Est/Lipase"/>
</dbReference>
<dbReference type="PANTHER" id="PTHR45648:SF22">
    <property type="entry name" value="GDSL LIPASE_ACYLHYDROLASE FAMILY PROTEIN (AFU_ORTHOLOGUE AFUA_4G14700)"/>
    <property type="match status" value="1"/>
</dbReference>
<evidence type="ECO:0000256" key="5">
    <source>
        <dbReference type="SAM" id="SignalP"/>
    </source>
</evidence>
<name>A0A845BPE1_9NEIS</name>
<dbReference type="InterPro" id="IPR001087">
    <property type="entry name" value="GDSL"/>
</dbReference>
<keyword evidence="8" id="KW-1185">Reference proteome</keyword>
<dbReference type="GO" id="GO:0019867">
    <property type="term" value="C:outer membrane"/>
    <property type="evidence" value="ECO:0007669"/>
    <property type="project" value="InterPro"/>
</dbReference>
<dbReference type="EMBL" id="WSSB01000020">
    <property type="protein sequence ID" value="MXR38322.1"/>
    <property type="molecule type" value="Genomic_DNA"/>
</dbReference>
<dbReference type="GO" id="GO:0016788">
    <property type="term" value="F:hydrolase activity, acting on ester bonds"/>
    <property type="evidence" value="ECO:0007669"/>
    <property type="project" value="InterPro"/>
</dbReference>
<dbReference type="PANTHER" id="PTHR45648">
    <property type="entry name" value="GDSL LIPASE/ACYLHYDROLASE FAMILY PROTEIN (AFU_ORTHOLOGUE AFUA_4G14700)"/>
    <property type="match status" value="1"/>
</dbReference>
<accession>A0A845BPE1</accession>
<dbReference type="InterPro" id="IPR036514">
    <property type="entry name" value="SGNH_hydro_sf"/>
</dbReference>
<dbReference type="InterPro" id="IPR036709">
    <property type="entry name" value="Autotransporte_beta_dom_sf"/>
</dbReference>
<feature type="active site" evidence="4">
    <location>
        <position position="354"/>
    </location>
</feature>
<evidence type="ECO:0000256" key="3">
    <source>
        <dbReference type="ARBA" id="ARBA00022801"/>
    </source>
</evidence>
<dbReference type="Pfam" id="PF00657">
    <property type="entry name" value="Lipase_GDSL"/>
    <property type="match status" value="1"/>
</dbReference>
<dbReference type="SUPFAM" id="SSF103515">
    <property type="entry name" value="Autotransporter"/>
    <property type="match status" value="1"/>
</dbReference>
<feature type="active site" description="Nucleophile" evidence="4">
    <location>
        <position position="35"/>
    </location>
</feature>
<dbReference type="Pfam" id="PF03797">
    <property type="entry name" value="Autotransporter"/>
    <property type="match status" value="1"/>
</dbReference>
<sequence length="680" mass="69575">MQVQLKKTACAVTLALSLGAAQAGAINGIWFFGDSLTDGGAYTGIGPLPAGSRWTTDNAPNHADVLAAALGLKSSATNALTGYNPGGNNYAQGGAQSSEVANKGPGDVEIRDVPTQLKDYLARTGGKANPNALYFVWSGGNDIPTAAATPATAQASIAQSATSLAKQVATLKAAGANLVMAPNLPAFGNTPAALYGAIQAYALQTGTAANLNNAIGAAWQKLSLQPSNSPAQAKAVMDSALKAAAATLHGVPEAQVPTQALAGLNSAYSQTRDSLNTLTAFFNSSVDGALTQSGANVVRPDVAGLFAAVQTNPASFGVSNTTGSACIPSASSLTCSSGAQTPGQLQGLSYVFADDRHPTPLTHQVLGDYFASIVQAPALADALGQVPLSARRIVRETLSAHARALDAAPRAVGTVGALASAGFGRDNIAEGEIKPEAIATLGFDYQATPALALGVAFSGGKVKSDIGAIGSYDGDYRSLSALANFRQGPLWLDGDVFLGNTDIDTRRDVKLGPVYHETQTGSTRAIQMGLALEGGYRMQLGVVNTGPQAGLRYEHIKVGALIEDKLDFSAMRFGEQKIKSLVGSLGWGIEAPLGKATPYASISYSHEFKGDARDIEAGLLTTSGNFVTQSLALAKNWTDLSAGVSVALAKNITGFVQINGTAGRDDGNAWGGNLGLNMNF</sequence>
<evidence type="ECO:0000256" key="1">
    <source>
        <dbReference type="ARBA" id="ARBA00008668"/>
    </source>
</evidence>
<proteinExistence type="inferred from homology"/>
<dbReference type="InterPro" id="IPR005546">
    <property type="entry name" value="Autotransporte_beta"/>
</dbReference>
<keyword evidence="2 5" id="KW-0732">Signal</keyword>
<dbReference type="PROSITE" id="PS51208">
    <property type="entry name" value="AUTOTRANSPORTER"/>
    <property type="match status" value="1"/>
</dbReference>
<evidence type="ECO:0000313" key="7">
    <source>
        <dbReference type="EMBL" id="MXR38322.1"/>
    </source>
</evidence>
<dbReference type="NCBIfam" id="TIGR01414">
    <property type="entry name" value="autotrans_barl"/>
    <property type="match status" value="1"/>
</dbReference>
<organism evidence="7 8">
    <name type="scientific">Craterilacuibacter sinensis</name>
    <dbReference type="NCBI Taxonomy" id="2686017"/>
    <lineage>
        <taxon>Bacteria</taxon>
        <taxon>Pseudomonadati</taxon>
        <taxon>Pseudomonadota</taxon>
        <taxon>Betaproteobacteria</taxon>
        <taxon>Neisseriales</taxon>
        <taxon>Neisseriaceae</taxon>
        <taxon>Craterilacuibacter</taxon>
    </lineage>
</organism>
<protein>
    <submittedName>
        <fullName evidence="7">Autotransporter domain-containing protein</fullName>
    </submittedName>
</protein>